<evidence type="ECO:0000256" key="1">
    <source>
        <dbReference type="SAM" id="MobiDB-lite"/>
    </source>
</evidence>
<dbReference type="Proteomes" id="UP001189429">
    <property type="component" value="Unassembled WGS sequence"/>
</dbReference>
<dbReference type="EMBL" id="CAUYUJ010006657">
    <property type="protein sequence ID" value="CAK0818122.1"/>
    <property type="molecule type" value="Genomic_DNA"/>
</dbReference>
<gene>
    <name evidence="2" type="ORF">PCOR1329_LOCUS20491</name>
</gene>
<sequence length="353" mass="37192">MWCCTNEQVGCGGDGDDGFDCSMGDEDIRDPLKGWSDEKKAYCCENEQVGCGDGQSAIVDDDGSYRCELATMARVGGEYCCLHQSLGCVEQAKFQSLRGVAAAIGPRHLLSLALVGGCCAVAALVVSWRRSASPGRSARAPPSLRHRADEGGGGSDAALRGVSAAATRRRFAVGSGGPASSACTPRPPCPRCEEGCAGGGGRRFGIGIGIYANPHAPTGRPPRPREATAPFWPEAPRPKPAVAGAPRALPGREPQRRAAIPVAPSFLPCSPHSLHGLALFGSRRMPRVQPLMAVFRQFKREAASKGCVCTATAACMSRVRKARKHRQATSRFANGERDASRYVSWSICLTPAA</sequence>
<protein>
    <submittedName>
        <fullName evidence="2">Uncharacterized protein</fullName>
    </submittedName>
</protein>
<proteinExistence type="predicted"/>
<comment type="caution">
    <text evidence="2">The sequence shown here is derived from an EMBL/GenBank/DDBJ whole genome shotgun (WGS) entry which is preliminary data.</text>
</comment>
<name>A0ABN9RJI6_9DINO</name>
<feature type="compositionally biased region" description="Low complexity" evidence="1">
    <location>
        <begin position="132"/>
        <end position="143"/>
    </location>
</feature>
<organism evidence="2 3">
    <name type="scientific">Prorocentrum cordatum</name>
    <dbReference type="NCBI Taxonomy" id="2364126"/>
    <lineage>
        <taxon>Eukaryota</taxon>
        <taxon>Sar</taxon>
        <taxon>Alveolata</taxon>
        <taxon>Dinophyceae</taxon>
        <taxon>Prorocentrales</taxon>
        <taxon>Prorocentraceae</taxon>
        <taxon>Prorocentrum</taxon>
    </lineage>
</organism>
<evidence type="ECO:0000313" key="2">
    <source>
        <dbReference type="EMBL" id="CAK0818122.1"/>
    </source>
</evidence>
<feature type="region of interest" description="Disordered" evidence="1">
    <location>
        <begin position="215"/>
        <end position="249"/>
    </location>
</feature>
<accession>A0ABN9RJI6</accession>
<feature type="region of interest" description="Disordered" evidence="1">
    <location>
        <begin position="132"/>
        <end position="158"/>
    </location>
</feature>
<evidence type="ECO:0000313" key="3">
    <source>
        <dbReference type="Proteomes" id="UP001189429"/>
    </source>
</evidence>
<reference evidence="2" key="1">
    <citation type="submission" date="2023-10" db="EMBL/GenBank/DDBJ databases">
        <authorList>
            <person name="Chen Y."/>
            <person name="Shah S."/>
            <person name="Dougan E. K."/>
            <person name="Thang M."/>
            <person name="Chan C."/>
        </authorList>
    </citation>
    <scope>NUCLEOTIDE SEQUENCE [LARGE SCALE GENOMIC DNA]</scope>
</reference>
<keyword evidence="3" id="KW-1185">Reference proteome</keyword>